<keyword evidence="2" id="KW-1185">Reference proteome</keyword>
<gene>
    <name evidence="1" type="ORF">O3V59_20935</name>
</gene>
<evidence type="ECO:0000313" key="2">
    <source>
        <dbReference type="Proteomes" id="UP001151071"/>
    </source>
</evidence>
<proteinExistence type="predicted"/>
<dbReference type="Gene3D" id="1.20.1270.360">
    <property type="match status" value="1"/>
</dbReference>
<organism evidence="1 2">
    <name type="scientific">Brevibacillus thermoruber</name>
    <dbReference type="NCBI Taxonomy" id="33942"/>
    <lineage>
        <taxon>Bacteria</taxon>
        <taxon>Bacillati</taxon>
        <taxon>Bacillota</taxon>
        <taxon>Bacilli</taxon>
        <taxon>Bacillales</taxon>
        <taxon>Paenibacillaceae</taxon>
        <taxon>Brevibacillus</taxon>
    </lineage>
</organism>
<dbReference type="EMBL" id="JAPYYP010000044">
    <property type="protein sequence ID" value="MDA5110809.1"/>
    <property type="molecule type" value="Genomic_DNA"/>
</dbReference>
<dbReference type="Pfam" id="PF03860">
    <property type="entry name" value="Csp"/>
    <property type="match status" value="1"/>
</dbReference>
<dbReference type="InterPro" id="IPR005560">
    <property type="entry name" value="Csp_YhjQ"/>
</dbReference>
<accession>A0A9X3Z5K0</accession>
<dbReference type="Proteomes" id="UP001151071">
    <property type="component" value="Unassembled WGS sequence"/>
</dbReference>
<evidence type="ECO:0000313" key="1">
    <source>
        <dbReference type="EMBL" id="MDA5110809.1"/>
    </source>
</evidence>
<name>A0A9X3Z5K0_9BACL</name>
<protein>
    <submittedName>
        <fullName evidence="1">Four-helix bundle copper-binding protein</fullName>
    </submittedName>
</protein>
<comment type="caution">
    <text evidence="1">The sequence shown here is derived from an EMBL/GenBank/DDBJ whole genome shotgun (WGS) entry which is preliminary data.</text>
</comment>
<sequence length="26" mass="3012">MFKDPHCQECAKVCRECAEHCRKMAG</sequence>
<dbReference type="AlphaFoldDB" id="A0A9X3Z5K0"/>
<reference evidence="1" key="1">
    <citation type="submission" date="2022-12" db="EMBL/GenBank/DDBJ databases">
        <title>Draft genome sequence of the thermophilic strain Brevibacillus thermoruber HT42, isolated from Los Humeros, Puebla, Mexico, with biotechnological potential.</title>
        <authorList>
            <person name="Lara Sanchez J."/>
            <person name="Solis Palacios R."/>
            <person name="Bustos Baena A.S."/>
            <person name="Ruz Baez A.E."/>
            <person name="Espinosa Luna G."/>
            <person name="Oliart Ros R.M."/>
        </authorList>
    </citation>
    <scope>NUCLEOTIDE SEQUENCE</scope>
    <source>
        <strain evidence="1">HT42</strain>
    </source>
</reference>
<dbReference type="RefSeq" id="WP_231558705.1">
    <property type="nucleotide sequence ID" value="NZ_JAPYYP010000044.1"/>
</dbReference>